<keyword evidence="2" id="KW-0863">Zinc-finger</keyword>
<dbReference type="SUPFAM" id="SSF49879">
    <property type="entry name" value="SMAD/FHA domain"/>
    <property type="match status" value="1"/>
</dbReference>
<dbReference type="AlphaFoldDB" id="A0A078AVY5"/>
<dbReference type="Pfam" id="PF12906">
    <property type="entry name" value="RINGv"/>
    <property type="match status" value="1"/>
</dbReference>
<protein>
    <submittedName>
        <fullName evidence="7">Fha domain</fullName>
    </submittedName>
</protein>
<evidence type="ECO:0000256" key="1">
    <source>
        <dbReference type="ARBA" id="ARBA00022723"/>
    </source>
</evidence>
<dbReference type="Gene3D" id="2.60.200.20">
    <property type="match status" value="1"/>
</dbReference>
<dbReference type="InParanoid" id="A0A078AVY5"/>
<dbReference type="SMART" id="SM00744">
    <property type="entry name" value="RINGv"/>
    <property type="match status" value="1"/>
</dbReference>
<name>A0A078AVY5_STYLE</name>
<dbReference type="InterPro" id="IPR011016">
    <property type="entry name" value="Znf_RING-CH"/>
</dbReference>
<reference evidence="7 8" key="1">
    <citation type="submission" date="2014-06" db="EMBL/GenBank/DDBJ databases">
        <authorList>
            <person name="Swart Estienne"/>
        </authorList>
    </citation>
    <scope>NUCLEOTIDE SEQUENCE [LARGE SCALE GENOMIC DNA]</scope>
    <source>
        <strain evidence="7 8">130c</strain>
    </source>
</reference>
<sequence length="1050" mass="122744">MFGRKSLELDEQCCLHYIHNGTWVIVCISKKPDVTLYEAFNFLEKLKEAIDSNLDLQGLDQQIEPEQATRYKKYGKEVSSFISQWNDNPNNRDKTYLVFQDLLKVKDEMLQNLNLLNDRDLLLDQANQKAKNLDSRAKLLLKNTKKIKTKFKRRRCILWTSQSKFSKLLCCFRRDDSNLANILNIKTLTCDKLSHCLFDFDCVDLNVYERETYNYQEFTLNALGQQEDQNQLKTTDDIAIMVEGTKITMDNYTESNNYLSNPVLDNLVMRVLYKPESQTLWGLHQPHIQDFLREQKEDDLDDVFDEMDEENEVEMNKTMWLVLRKTKPQNSTLRNFFTEPTFQYIKLKDIIKFGRVNFKISALHSKQLRPDIQGLGPTKTDNDAMSSHSANVDKIQISQVSMMNITEMNMMDNIGNSYNNYNQSTFLPGISKAVNDDNNQGNGPPIKTKDKNPTQSQARVCRICLGEDEDEYGEFLCPCNCSGSMKDIHISCLKEWLNGKKLVYHGDRVKSFFWKALECELCKQPFENKLKDRLFQIMDFEKPETDYMIMESVKSAPAKVIHVFYLNQSDEFRVGRSVDTDMKIADISVSRLHSYIRILGDQLVIEDNGSKFGTLIKIKEPYELAISGQPRKQSSLYQIGRTLIYFGLHQKGRSQKKNQKRMNRKIDSSIMNENSEYIRTISGRRIPVEFQRPNKLQNKKYNSNMKLQLPNEQQLISKMQTGRVNEKQYEDAESEESKHAINHIQETIYRLPVSPKQNNLQESNHQSNDAVSSNDHQGQNLHQSIVRRQINPRIFNDLNQPDQHQLDHEEEENLRINENRNTRVHTNNLNHQKYKSIVPGINFNTQNMHLNRKNVANHQRYRSMQDQKHDMTSNIHDELEMDDDQDIEEGKDDTPEQYDLEVIQFKDSISNKRMRAGDILSNTKMHKDMTANIHVSSQNFFERDEKSILSFVRRDSTQEQLIDINSVMKENSRGFRSGNIRDLLDNGTEQENAQRAHQHALNRVVTDDAFDIQNLTSLHNLNHEELTVTEQVKQFQTNQQQFQDMNRLSQ</sequence>
<feature type="domain" description="FHA" evidence="5">
    <location>
        <begin position="572"/>
        <end position="616"/>
    </location>
</feature>
<feature type="domain" description="RING-CH-type" evidence="6">
    <location>
        <begin position="453"/>
        <end position="529"/>
    </location>
</feature>
<dbReference type="CDD" id="cd16495">
    <property type="entry name" value="RING_CH-C4HC3_MARCH"/>
    <property type="match status" value="1"/>
</dbReference>
<evidence type="ECO:0000256" key="4">
    <source>
        <dbReference type="SAM" id="MobiDB-lite"/>
    </source>
</evidence>
<feature type="region of interest" description="Disordered" evidence="4">
    <location>
        <begin position="757"/>
        <end position="780"/>
    </location>
</feature>
<evidence type="ECO:0000259" key="5">
    <source>
        <dbReference type="PROSITE" id="PS50006"/>
    </source>
</evidence>
<evidence type="ECO:0000259" key="6">
    <source>
        <dbReference type="PROSITE" id="PS51292"/>
    </source>
</evidence>
<dbReference type="PANTHER" id="PTHR46210:SF1">
    <property type="entry name" value="FHA DOMAIN-CONTAINING PROTEIN"/>
    <property type="match status" value="1"/>
</dbReference>
<evidence type="ECO:0000256" key="2">
    <source>
        <dbReference type="ARBA" id="ARBA00022771"/>
    </source>
</evidence>
<dbReference type="InterPro" id="IPR008984">
    <property type="entry name" value="SMAD_FHA_dom_sf"/>
</dbReference>
<dbReference type="SUPFAM" id="SSF58038">
    <property type="entry name" value="SNARE fusion complex"/>
    <property type="match status" value="1"/>
</dbReference>
<proteinExistence type="predicted"/>
<dbReference type="Proteomes" id="UP000039865">
    <property type="component" value="Unassembled WGS sequence"/>
</dbReference>
<dbReference type="PROSITE" id="PS50006">
    <property type="entry name" value="FHA_DOMAIN"/>
    <property type="match status" value="1"/>
</dbReference>
<dbReference type="Pfam" id="PF00498">
    <property type="entry name" value="FHA"/>
    <property type="match status" value="1"/>
</dbReference>
<accession>A0A078AVY5</accession>
<dbReference type="InterPro" id="IPR013083">
    <property type="entry name" value="Znf_RING/FYVE/PHD"/>
</dbReference>
<dbReference type="SUPFAM" id="SSF57850">
    <property type="entry name" value="RING/U-box"/>
    <property type="match status" value="1"/>
</dbReference>
<dbReference type="PANTHER" id="PTHR46210">
    <property type="entry name" value="FHA DOMAIN-CONTAINING PROTEIN"/>
    <property type="match status" value="1"/>
</dbReference>
<dbReference type="Gene3D" id="3.30.450.50">
    <property type="entry name" value="Longin domain"/>
    <property type="match status" value="1"/>
</dbReference>
<keyword evidence="1" id="KW-0479">Metal-binding</keyword>
<dbReference type="EMBL" id="CCKQ01013679">
    <property type="protein sequence ID" value="CDW85377.1"/>
    <property type="molecule type" value="Genomic_DNA"/>
</dbReference>
<evidence type="ECO:0000313" key="7">
    <source>
        <dbReference type="EMBL" id="CDW85377.1"/>
    </source>
</evidence>
<organism evidence="7 8">
    <name type="scientific">Stylonychia lemnae</name>
    <name type="common">Ciliate</name>
    <dbReference type="NCBI Taxonomy" id="5949"/>
    <lineage>
        <taxon>Eukaryota</taxon>
        <taxon>Sar</taxon>
        <taxon>Alveolata</taxon>
        <taxon>Ciliophora</taxon>
        <taxon>Intramacronucleata</taxon>
        <taxon>Spirotrichea</taxon>
        <taxon>Stichotrichia</taxon>
        <taxon>Sporadotrichida</taxon>
        <taxon>Oxytrichidae</taxon>
        <taxon>Stylonychinae</taxon>
        <taxon>Stylonychia</taxon>
    </lineage>
</organism>
<dbReference type="GO" id="GO:0008270">
    <property type="term" value="F:zinc ion binding"/>
    <property type="evidence" value="ECO:0007669"/>
    <property type="project" value="UniProtKB-KW"/>
</dbReference>
<dbReference type="InterPro" id="IPR000253">
    <property type="entry name" value="FHA_dom"/>
</dbReference>
<keyword evidence="8" id="KW-1185">Reference proteome</keyword>
<dbReference type="OrthoDB" id="264354at2759"/>
<gene>
    <name evidence="7" type="primary">Contig2359.g2546</name>
    <name evidence="7" type="ORF">STYLEM_14452</name>
</gene>
<evidence type="ECO:0000256" key="3">
    <source>
        <dbReference type="ARBA" id="ARBA00022833"/>
    </source>
</evidence>
<dbReference type="Gene3D" id="3.30.40.10">
    <property type="entry name" value="Zinc/RING finger domain, C3HC4 (zinc finger)"/>
    <property type="match status" value="1"/>
</dbReference>
<evidence type="ECO:0000313" key="8">
    <source>
        <dbReference type="Proteomes" id="UP000039865"/>
    </source>
</evidence>
<dbReference type="CDD" id="cd00060">
    <property type="entry name" value="FHA"/>
    <property type="match status" value="1"/>
</dbReference>
<dbReference type="PROSITE" id="PS51292">
    <property type="entry name" value="ZF_RING_CH"/>
    <property type="match status" value="1"/>
</dbReference>
<keyword evidence="3" id="KW-0862">Zinc</keyword>